<evidence type="ECO:0000256" key="10">
    <source>
        <dbReference type="PROSITE-ProRule" id="PRU00708"/>
    </source>
</evidence>
<feature type="repeat" description="PPR" evidence="10">
    <location>
        <begin position="1322"/>
        <end position="1356"/>
    </location>
</feature>
<keyword evidence="12" id="KW-0472">Membrane</keyword>
<keyword evidence="6" id="KW-0677">Repeat</keyword>
<evidence type="ECO:0000256" key="11">
    <source>
        <dbReference type="SAM" id="MobiDB-lite"/>
    </source>
</evidence>
<feature type="repeat" description="PPR" evidence="10">
    <location>
        <begin position="1183"/>
        <end position="1217"/>
    </location>
</feature>
<feature type="repeat" description="PPR" evidence="10">
    <location>
        <begin position="1427"/>
        <end position="1461"/>
    </location>
</feature>
<keyword evidence="12" id="KW-1133">Transmembrane helix</keyword>
<dbReference type="PROSITE" id="PS51375">
    <property type="entry name" value="PPR"/>
    <property type="match status" value="8"/>
</dbReference>
<evidence type="ECO:0000256" key="13">
    <source>
        <dbReference type="SAM" id="SignalP"/>
    </source>
</evidence>
<keyword evidence="8" id="KW-0057">Aromatic amino acid biosynthesis</keyword>
<feature type="domain" description="Glycosyl transferase family 3 N-terminal" evidence="15">
    <location>
        <begin position="1590"/>
        <end position="1650"/>
    </location>
</feature>
<dbReference type="InterPro" id="IPR000312">
    <property type="entry name" value="Glycosyl_Trfase_fam3"/>
</dbReference>
<sequence length="1894" mass="210621">MNLLTILRVCILCWVFSLLSSTTKCASSDVSVKFLRAPHAFSHLSSATFAFQALDSGNGGPCTNCTLTCKLDDGIASVCKARRVTYSSLRDGNHTFEVCTNGPQGLIGCASHNWTVDTVPPTAYVTASTSFTSALNVSVNISFSEPCIGGGGFGCKSVNACNVLVFGAGEVIPSSFTVLQPNLKYSLLISLPSKVQYGRAIVLMDRNFCTDIAGNSFTRTPNSSVYVRFDRRWDYVDMRTHLPERLLQLNSETRTVLATNDYNKLKVYLYFSTPVLNSSTEMITRLSINHGSLLPISGKSNGNRRFGFMIANISSISIISVSFNSTSIIGRQGIQVAPVSPVTFLYDSERPALKLSTYSMRTREHNVQILVKFLKPVFGFNSSCISIFHEISRSTYIIEIQADNDLLSVRVPENVTHDVSGNKNLASNVLEVRHYSIPLISKVISAFATASFVLTSLAAGLLTVSTASLQYFGAFSRPSSFLTADPARSIFRIICHIQIFALSRWLAVKLPVEFYEFSKNLQWTIPYFSVPWENRHMHLLLVGSNPFGTSNPFVSKVPVTIPSNKFIDSLNNSASVYGSPLTSSEYQSYFESQNMQPKAEFIRDSLHSSGWTDFYRSMFWLAVIYGGLMVLHAFLLFILKFRKRNSEKPGKYGALTFPRFEIFLLFLALPSICKASTALIRGGAHSAMVIGILLLILVSFVLLALFLFLSIGITLGKLLQYKEVHQEGQKFHWYQELVRVTLGPGKRGQWTWKELPNSVHLTIFGPLFEDLRGPPKYMLTQIARGLPSSQSDRIIASDDETEDAEAPFIQKLFGILRIYYVLLESIRRVSLGILAGFYKETSESSKTPVIIILSISAFQLFFMVLKKPFIKKRIQLVEIISLACEVALFATFLVLFNKDFPVKTESKIGIFMLILFLLEFCAQIMNEWYSLYRQTRVLDPEDKSFLRGLKIASIGFLFYFTPQRCIKNLETQFPKDRGETRDIAIPGDRFRSPGSRSSGSNDKPWLKQLRELAKASFGKEGSGTTNDPSSSNTKWSGIWGTRRSGSSSMSSSSDYKSKPMKLRFVCPCHTISASVQSSPSPPPVAEDAVVARLILESDTQSLSETLNESTFRWNSDLVDKVLKRLWNDGPKAMQFFKHLERIPTYTHSSSSFDHAIDIAARMRDYKSVWTLVARMRACRVGPNPRTFAIITERFVAAGKADKAVKIFLSMHKHGCRQDLNSFNTILDVLCKSKRVEMAYNLFKIFKGRFKADSISYNIIANGWCLIKRTPKALEVMKEMVERGLTPTLTTYNILLKGYFRTGQLKEAWDFFLEMKKRKCDIDVVTYTTMVHGFGVAGEIKKARKVFDEMVKDGVLPSVATYNALIQVLCKKDSVENAILAFEEMVRKGYVPNSITYNVIIRGLCHSGDMQRAMEFMVRMKDDDCQPNVQTYNVMIRYFCDAGEIEKGLEMFEQMRNGSCLPNLDTYNILISAMFVRKKSDDLVVAGKLLMEMIDRGFLPRNTTVQQPKEVKKDHSYFGASEVTSGKQAMAKALSSYCSAISPSSSSSTHRFFCSSLKLRTFSSVHSFPPIKHRRFAVSQNARTPISSVSELIESLINGVDLTEAEAEESLEFLLNEANEALISAVLVLLRAKGETFEEVAGLAKAMIKRARKVEGLVDAIDIVGTGGDGANTVNISTGASILAAACGAKVAKQGNRSSSSACGSADVLEELGVAIDLDPEGVSRCVNEAGIGFMMSPKYHPAMKIVSPVRKKLKVKTVFNVLGPMLNPARVPFAVVGVFTEDLVFKMANALQRFGMKRALVVHSEGLDEMSPLGPGLVLDVTPERIDKFSFDPLDFSIPRCSLENLKGGGPEYNAEVLKRVLAGERGPIADAFVSILDFSDDDTSELVMGRDWP</sequence>
<feature type="region of interest" description="Disordered" evidence="11">
    <location>
        <begin position="977"/>
        <end position="1003"/>
    </location>
</feature>
<dbReference type="HAMAP" id="MF_00211">
    <property type="entry name" value="TrpD"/>
    <property type="match status" value="1"/>
</dbReference>
<dbReference type="InterPro" id="IPR036320">
    <property type="entry name" value="Glycosyl_Trfase_fam3_N_dom_sf"/>
</dbReference>
<dbReference type="FunFam" id="1.20.970.10:FF:000009">
    <property type="entry name" value="Anthranilate phosphoribosyltransferase, chloroplastic"/>
    <property type="match status" value="1"/>
</dbReference>
<dbReference type="Pfam" id="PF01535">
    <property type="entry name" value="PPR"/>
    <property type="match status" value="3"/>
</dbReference>
<name>A0A834SNR1_9FABA</name>
<feature type="chain" id="PRO_5032898639" description="anthranilate phosphoribosyltransferase" evidence="13">
    <location>
        <begin position="26"/>
        <end position="1894"/>
    </location>
</feature>
<keyword evidence="17" id="KW-1185">Reference proteome</keyword>
<keyword evidence="3" id="KW-0028">Amino-acid biosynthesis</keyword>
<keyword evidence="13" id="KW-0732">Signal</keyword>
<evidence type="ECO:0000313" key="17">
    <source>
        <dbReference type="Proteomes" id="UP000634136"/>
    </source>
</evidence>
<feature type="signal peptide" evidence="13">
    <location>
        <begin position="1"/>
        <end position="25"/>
    </location>
</feature>
<dbReference type="Pfam" id="PF02885">
    <property type="entry name" value="Glycos_trans_3N"/>
    <property type="match status" value="1"/>
</dbReference>
<evidence type="ECO:0000259" key="14">
    <source>
        <dbReference type="Pfam" id="PF00591"/>
    </source>
</evidence>
<dbReference type="SUPFAM" id="SSF47648">
    <property type="entry name" value="Nucleoside phosphorylase/phosphoribosyltransferase N-terminal domain"/>
    <property type="match status" value="1"/>
</dbReference>
<dbReference type="GO" id="GO:0000162">
    <property type="term" value="P:L-tryptophan biosynthetic process"/>
    <property type="evidence" value="ECO:0007669"/>
    <property type="project" value="UniProtKB-KW"/>
</dbReference>
<evidence type="ECO:0000256" key="5">
    <source>
        <dbReference type="ARBA" id="ARBA00022679"/>
    </source>
</evidence>
<reference evidence="16" key="1">
    <citation type="submission" date="2020-09" db="EMBL/GenBank/DDBJ databases">
        <title>Genome-Enabled Discovery of Anthraquinone Biosynthesis in Senna tora.</title>
        <authorList>
            <person name="Kang S.-H."/>
            <person name="Pandey R.P."/>
            <person name="Lee C.-M."/>
            <person name="Sim J.-S."/>
            <person name="Jeong J.-T."/>
            <person name="Choi B.-S."/>
            <person name="Jung M."/>
            <person name="Ginzburg D."/>
            <person name="Zhao K."/>
            <person name="Won S.Y."/>
            <person name="Oh T.-J."/>
            <person name="Yu Y."/>
            <person name="Kim N.-H."/>
            <person name="Lee O.R."/>
            <person name="Lee T.-H."/>
            <person name="Bashyal P."/>
            <person name="Kim T.-S."/>
            <person name="Lee W.-H."/>
            <person name="Kawkins C."/>
            <person name="Kim C.-K."/>
            <person name="Kim J.S."/>
            <person name="Ahn B.O."/>
            <person name="Rhee S.Y."/>
            <person name="Sohng J.K."/>
        </authorList>
    </citation>
    <scope>NUCLEOTIDE SEQUENCE</scope>
    <source>
        <tissue evidence="16">Leaf</tissue>
    </source>
</reference>
<dbReference type="InterPro" id="IPR035902">
    <property type="entry name" value="Nuc_phospho_transferase"/>
</dbReference>
<feature type="domain" description="Glycosyl transferase family 3" evidence="14">
    <location>
        <begin position="1658"/>
        <end position="1871"/>
    </location>
</feature>
<dbReference type="InterPro" id="IPR002885">
    <property type="entry name" value="PPR_rpt"/>
</dbReference>
<evidence type="ECO:0000256" key="1">
    <source>
        <dbReference type="ARBA" id="ARBA00004907"/>
    </source>
</evidence>
<evidence type="ECO:0000256" key="12">
    <source>
        <dbReference type="SAM" id="Phobius"/>
    </source>
</evidence>
<feature type="repeat" description="PPR" evidence="10">
    <location>
        <begin position="1462"/>
        <end position="1499"/>
    </location>
</feature>
<dbReference type="OrthoDB" id="617191at2759"/>
<feature type="compositionally biased region" description="Low complexity" evidence="11">
    <location>
        <begin position="1044"/>
        <end position="1053"/>
    </location>
</feature>
<evidence type="ECO:0000259" key="15">
    <source>
        <dbReference type="Pfam" id="PF02885"/>
    </source>
</evidence>
<dbReference type="GO" id="GO:0004048">
    <property type="term" value="F:anthranilate phosphoribosyltransferase activity"/>
    <property type="evidence" value="ECO:0007669"/>
    <property type="project" value="UniProtKB-EC"/>
</dbReference>
<dbReference type="Gene3D" id="1.25.40.10">
    <property type="entry name" value="Tetratricopeptide repeat domain"/>
    <property type="match status" value="3"/>
</dbReference>
<feature type="transmembrane region" description="Helical" evidence="12">
    <location>
        <begin position="849"/>
        <end position="865"/>
    </location>
</feature>
<feature type="transmembrane region" description="Helical" evidence="12">
    <location>
        <begin position="686"/>
        <end position="709"/>
    </location>
</feature>
<keyword evidence="12 16" id="KW-0812">Transmembrane</keyword>
<dbReference type="Gene3D" id="3.40.1030.10">
    <property type="entry name" value="Nucleoside phosphorylase/phosphoribosyltransferase catalytic domain"/>
    <property type="match status" value="1"/>
</dbReference>
<dbReference type="SUPFAM" id="SSF52418">
    <property type="entry name" value="Nucleoside phosphorylase/phosphoribosyltransferase catalytic domain"/>
    <property type="match status" value="1"/>
</dbReference>
<evidence type="ECO:0000256" key="7">
    <source>
        <dbReference type="ARBA" id="ARBA00022822"/>
    </source>
</evidence>
<organism evidence="16 17">
    <name type="scientific">Senna tora</name>
    <dbReference type="NCBI Taxonomy" id="362788"/>
    <lineage>
        <taxon>Eukaryota</taxon>
        <taxon>Viridiplantae</taxon>
        <taxon>Streptophyta</taxon>
        <taxon>Embryophyta</taxon>
        <taxon>Tracheophyta</taxon>
        <taxon>Spermatophyta</taxon>
        <taxon>Magnoliopsida</taxon>
        <taxon>eudicotyledons</taxon>
        <taxon>Gunneridae</taxon>
        <taxon>Pentapetalae</taxon>
        <taxon>rosids</taxon>
        <taxon>fabids</taxon>
        <taxon>Fabales</taxon>
        <taxon>Fabaceae</taxon>
        <taxon>Caesalpinioideae</taxon>
        <taxon>Cassia clade</taxon>
        <taxon>Senna</taxon>
    </lineage>
</organism>
<feature type="repeat" description="PPR" evidence="10">
    <location>
        <begin position="1287"/>
        <end position="1321"/>
    </location>
</feature>
<comment type="pathway">
    <text evidence="1">Amino-acid biosynthesis; L-tryptophan biosynthesis; L-tryptophan from chorismate: step 2/5.</text>
</comment>
<evidence type="ECO:0000256" key="2">
    <source>
        <dbReference type="ARBA" id="ARBA00011948"/>
    </source>
</evidence>
<feature type="transmembrane region" description="Helical" evidence="12">
    <location>
        <begin position="908"/>
        <end position="932"/>
    </location>
</feature>
<evidence type="ECO:0000256" key="8">
    <source>
        <dbReference type="ARBA" id="ARBA00023141"/>
    </source>
</evidence>
<feature type="repeat" description="PPR" evidence="10">
    <location>
        <begin position="1392"/>
        <end position="1426"/>
    </location>
</feature>
<comment type="similarity">
    <text evidence="9">Belongs to the anthranilate phosphoribosyltransferase family.</text>
</comment>
<dbReference type="FunFam" id="3.40.1030.10:FF:000002">
    <property type="entry name" value="Anthranilate phosphoribosyltransferase"/>
    <property type="match status" value="1"/>
</dbReference>
<evidence type="ECO:0000313" key="16">
    <source>
        <dbReference type="EMBL" id="KAF7806068.1"/>
    </source>
</evidence>
<dbReference type="InterPro" id="IPR005940">
    <property type="entry name" value="Anthranilate_Pribosyl_Tfrase"/>
</dbReference>
<evidence type="ECO:0000256" key="3">
    <source>
        <dbReference type="ARBA" id="ARBA00022605"/>
    </source>
</evidence>
<dbReference type="Pfam" id="PF00591">
    <property type="entry name" value="Glycos_transf_3"/>
    <property type="match status" value="1"/>
</dbReference>
<dbReference type="EC" id="2.4.2.18" evidence="2"/>
<feature type="transmembrane region" description="Helical" evidence="12">
    <location>
        <begin position="618"/>
        <end position="639"/>
    </location>
</feature>
<feature type="transmembrane region" description="Helical" evidence="12">
    <location>
        <begin position="660"/>
        <end position="680"/>
    </location>
</feature>
<feature type="compositionally biased region" description="Polar residues" evidence="11">
    <location>
        <begin position="1022"/>
        <end position="1035"/>
    </location>
</feature>
<feature type="repeat" description="PPR" evidence="10">
    <location>
        <begin position="1252"/>
        <end position="1286"/>
    </location>
</feature>
<dbReference type="PANTHER" id="PTHR34677:SF1">
    <property type="entry name" value="TRANSMEMBRANE PROTEIN"/>
    <property type="match status" value="1"/>
</dbReference>
<comment type="caution">
    <text evidence="16">The sequence shown here is derived from an EMBL/GenBank/DDBJ whole genome shotgun (WGS) entry which is preliminary data.</text>
</comment>
<protein>
    <recommendedName>
        <fullName evidence="2">anthranilate phosphoribosyltransferase</fullName>
        <ecNumber evidence="2">2.4.2.18</ecNumber>
    </recommendedName>
</protein>
<keyword evidence="5" id="KW-0808">Transferase</keyword>
<dbReference type="Proteomes" id="UP000634136">
    <property type="component" value="Unassembled WGS sequence"/>
</dbReference>
<dbReference type="NCBIfam" id="TIGR00756">
    <property type="entry name" value="PPR"/>
    <property type="match status" value="6"/>
</dbReference>
<dbReference type="NCBIfam" id="TIGR01245">
    <property type="entry name" value="trpD"/>
    <property type="match status" value="1"/>
</dbReference>
<proteinExistence type="inferred from homology"/>
<feature type="region of interest" description="Disordered" evidence="11">
    <location>
        <begin position="1017"/>
        <end position="1055"/>
    </location>
</feature>
<keyword evidence="7" id="KW-0822">Tryptophan biosynthesis</keyword>
<evidence type="ECO:0000256" key="9">
    <source>
        <dbReference type="ARBA" id="ARBA00061500"/>
    </source>
</evidence>
<dbReference type="Pfam" id="PF13041">
    <property type="entry name" value="PPR_2"/>
    <property type="match status" value="3"/>
</dbReference>
<keyword evidence="4" id="KW-0328">Glycosyltransferase</keyword>
<evidence type="ECO:0000256" key="4">
    <source>
        <dbReference type="ARBA" id="ARBA00022676"/>
    </source>
</evidence>
<feature type="transmembrane region" description="Helical" evidence="12">
    <location>
        <begin position="877"/>
        <end position="896"/>
    </location>
</feature>
<dbReference type="InterPro" id="IPR017459">
    <property type="entry name" value="Glycosyl_Trfase_fam3_N_dom"/>
</dbReference>
<accession>A0A834SNR1</accession>
<gene>
    <name evidence="16" type="ORF">G2W53_038229</name>
</gene>
<evidence type="ECO:0000256" key="6">
    <source>
        <dbReference type="ARBA" id="ARBA00022737"/>
    </source>
</evidence>
<dbReference type="Gene3D" id="1.20.970.10">
    <property type="entry name" value="Transferase, Pyrimidine Nucleoside Phosphorylase, Chain C"/>
    <property type="match status" value="1"/>
</dbReference>
<dbReference type="EMBL" id="JAAIUW010000012">
    <property type="protein sequence ID" value="KAF7806068.1"/>
    <property type="molecule type" value="Genomic_DNA"/>
</dbReference>
<dbReference type="SUPFAM" id="SSF81901">
    <property type="entry name" value="HCP-like"/>
    <property type="match status" value="1"/>
</dbReference>
<dbReference type="InterPro" id="IPR011990">
    <property type="entry name" value="TPR-like_helical_dom_sf"/>
</dbReference>
<dbReference type="PANTHER" id="PTHR34677">
    <property type="match status" value="1"/>
</dbReference>
<feature type="repeat" description="PPR" evidence="10">
    <location>
        <begin position="1357"/>
        <end position="1391"/>
    </location>
</feature>